<name>A0AAQ4RRD0_GASAC</name>
<dbReference type="InterPro" id="IPR007846">
    <property type="entry name" value="RRM_NUP35_dom"/>
</dbReference>
<evidence type="ECO:0000256" key="14">
    <source>
        <dbReference type="SAM" id="MobiDB-lite"/>
    </source>
</evidence>
<dbReference type="GO" id="GO:0005543">
    <property type="term" value="F:phospholipid binding"/>
    <property type="evidence" value="ECO:0007669"/>
    <property type="project" value="TreeGrafter"/>
</dbReference>
<keyword evidence="6" id="KW-0653">Protein transport</keyword>
<evidence type="ECO:0000313" key="16">
    <source>
        <dbReference type="Ensembl" id="ENSGACP00000065217.1"/>
    </source>
</evidence>
<dbReference type="FunFam" id="3.30.70.330:FF:000095">
    <property type="entry name" value="Putative Nucleoporin NUP53"/>
    <property type="match status" value="1"/>
</dbReference>
<evidence type="ECO:0000256" key="7">
    <source>
        <dbReference type="ARBA" id="ARBA00023010"/>
    </source>
</evidence>
<evidence type="ECO:0000256" key="2">
    <source>
        <dbReference type="ARBA" id="ARBA00009454"/>
    </source>
</evidence>
<evidence type="ECO:0000256" key="10">
    <source>
        <dbReference type="ARBA" id="ARBA00029997"/>
    </source>
</evidence>
<dbReference type="GO" id="GO:0006999">
    <property type="term" value="P:nuclear pore organization"/>
    <property type="evidence" value="ECO:0007669"/>
    <property type="project" value="TreeGrafter"/>
</dbReference>
<evidence type="ECO:0000256" key="5">
    <source>
        <dbReference type="ARBA" id="ARBA00022816"/>
    </source>
</evidence>
<dbReference type="Proteomes" id="UP000007635">
    <property type="component" value="Chromosome XVI"/>
</dbReference>
<reference evidence="16" key="3">
    <citation type="submission" date="2025-09" db="UniProtKB">
        <authorList>
            <consortium name="Ensembl"/>
        </authorList>
    </citation>
    <scope>IDENTIFICATION</scope>
</reference>
<sequence length="385" mass="41926">MRRPGDAELTEFSLRERRRRKTDLSCSEYVQTRVAVDAFAPAEVVVVAAVHRPDPDDSIHLFGKLPPLRDAAYGKSFKCKYWTQKQGEVRENDELTEEMGTEPMALGSPTSPKSTPGAQFLPGFLMGDLPAPASPQPRPFSLGTPLMDSTGTPRGGGSAPQPVVPTPKDKSGAPPVRSIHDELVTMTTPLSSHRQSFPVMQSPLSTRGASTPGVQQLCMSPAQVDPFYSQGESLSSEDQLDQTWVTVFGFPPASASYILLQFAQYGNILKHTMASPGNWMHLQYQSRLQARKALSKDGKVFGDAIMVGVKPCIDKSVMDGCVAVSSPMRSSFSSSVLPSTPRSAIRPLSAAYRSSCSDYQVVADRQTPRKDDSLVSKAMEYMFGW</sequence>
<keyword evidence="7" id="KW-0811">Translocation</keyword>
<dbReference type="AlphaFoldDB" id="A0AAQ4RRD0"/>
<comment type="subcellular location">
    <subcellularLocation>
        <location evidence="1">Nucleus</location>
        <location evidence="1">Nuclear pore complex</location>
    </subcellularLocation>
</comment>
<dbReference type="GO" id="GO:0003676">
    <property type="term" value="F:nucleic acid binding"/>
    <property type="evidence" value="ECO:0007669"/>
    <property type="project" value="InterPro"/>
</dbReference>
<dbReference type="SUPFAM" id="SSF54928">
    <property type="entry name" value="RNA-binding domain, RBD"/>
    <property type="match status" value="1"/>
</dbReference>
<keyword evidence="17" id="KW-1185">Reference proteome</keyword>
<organism evidence="16 17">
    <name type="scientific">Gasterosteus aculeatus aculeatus</name>
    <name type="common">three-spined stickleback</name>
    <dbReference type="NCBI Taxonomy" id="481459"/>
    <lineage>
        <taxon>Eukaryota</taxon>
        <taxon>Metazoa</taxon>
        <taxon>Chordata</taxon>
        <taxon>Craniata</taxon>
        <taxon>Vertebrata</taxon>
        <taxon>Euteleostomi</taxon>
        <taxon>Actinopterygii</taxon>
        <taxon>Neopterygii</taxon>
        <taxon>Teleostei</taxon>
        <taxon>Neoteleostei</taxon>
        <taxon>Acanthomorphata</taxon>
        <taxon>Eupercaria</taxon>
        <taxon>Perciformes</taxon>
        <taxon>Cottioidei</taxon>
        <taxon>Gasterosteales</taxon>
        <taxon>Gasterosteidae</taxon>
        <taxon>Gasterosteus</taxon>
    </lineage>
</organism>
<evidence type="ECO:0000256" key="3">
    <source>
        <dbReference type="ARBA" id="ARBA00016439"/>
    </source>
</evidence>
<comment type="similarity">
    <text evidence="2">Belongs to the Nup35 family.</text>
</comment>
<feature type="region of interest" description="Disordered" evidence="14">
    <location>
        <begin position="125"/>
        <end position="174"/>
    </location>
</feature>
<dbReference type="InterPro" id="IPR035979">
    <property type="entry name" value="RBD_domain_sf"/>
</dbReference>
<dbReference type="CDD" id="cd12722">
    <property type="entry name" value="RRM_Nup53"/>
    <property type="match status" value="1"/>
</dbReference>
<reference evidence="16 17" key="1">
    <citation type="journal article" date="2021" name="G3 (Bethesda)">
        <title>Improved contiguity of the threespine stickleback genome using long-read sequencing.</title>
        <authorList>
            <person name="Nath S."/>
            <person name="Shaw D.E."/>
            <person name="White M.A."/>
        </authorList>
    </citation>
    <scope>NUCLEOTIDE SEQUENCE [LARGE SCALE GENOMIC DNA]</scope>
    <source>
        <strain evidence="16 17">Lake Benthic</strain>
    </source>
</reference>
<dbReference type="GO" id="GO:0017056">
    <property type="term" value="F:structural constituent of nuclear pore"/>
    <property type="evidence" value="ECO:0007669"/>
    <property type="project" value="TreeGrafter"/>
</dbReference>
<evidence type="ECO:0000256" key="11">
    <source>
        <dbReference type="ARBA" id="ARBA00030113"/>
    </source>
</evidence>
<dbReference type="Ensembl" id="ENSGACT00000044520.1">
    <property type="protein sequence ID" value="ENSGACP00000065217.1"/>
    <property type="gene ID" value="ENSGACG00000008203.2"/>
</dbReference>
<evidence type="ECO:0000256" key="8">
    <source>
        <dbReference type="ARBA" id="ARBA00023132"/>
    </source>
</evidence>
<evidence type="ECO:0000256" key="12">
    <source>
        <dbReference type="ARBA" id="ARBA00030250"/>
    </source>
</evidence>
<dbReference type="GO" id="GO:0006607">
    <property type="term" value="P:NLS-bearing protein import into nucleus"/>
    <property type="evidence" value="ECO:0007669"/>
    <property type="project" value="TreeGrafter"/>
</dbReference>
<evidence type="ECO:0000256" key="1">
    <source>
        <dbReference type="ARBA" id="ARBA00004567"/>
    </source>
</evidence>
<dbReference type="GO" id="GO:0044615">
    <property type="term" value="C:nuclear pore nuclear basket"/>
    <property type="evidence" value="ECO:0007669"/>
    <property type="project" value="TreeGrafter"/>
</dbReference>
<evidence type="ECO:0000256" key="4">
    <source>
        <dbReference type="ARBA" id="ARBA00022448"/>
    </source>
</evidence>
<dbReference type="GeneTree" id="ENSGT00390000005923"/>
<dbReference type="PANTHER" id="PTHR21527">
    <property type="entry name" value="NUCLEOPORIN NUP35"/>
    <property type="match status" value="1"/>
</dbReference>
<keyword evidence="9 13" id="KW-0539">Nucleus</keyword>
<dbReference type="GO" id="GO:0044613">
    <property type="term" value="C:nuclear pore central transport channel"/>
    <property type="evidence" value="ECO:0007669"/>
    <property type="project" value="TreeGrafter"/>
</dbReference>
<dbReference type="Pfam" id="PF05172">
    <property type="entry name" value="RRM_Nup35"/>
    <property type="match status" value="1"/>
</dbReference>
<reference evidence="16" key="2">
    <citation type="submission" date="2025-08" db="UniProtKB">
        <authorList>
            <consortium name="Ensembl"/>
        </authorList>
    </citation>
    <scope>IDENTIFICATION</scope>
</reference>
<dbReference type="GO" id="GO:0051028">
    <property type="term" value="P:mRNA transport"/>
    <property type="evidence" value="ECO:0007669"/>
    <property type="project" value="UniProtKB-UniRule"/>
</dbReference>
<evidence type="ECO:0000256" key="13">
    <source>
        <dbReference type="PROSITE-ProRule" id="PRU00804"/>
    </source>
</evidence>
<dbReference type="PANTHER" id="PTHR21527:SF6">
    <property type="entry name" value="NUCLEOPORIN NUP35"/>
    <property type="match status" value="1"/>
</dbReference>
<evidence type="ECO:0000256" key="6">
    <source>
        <dbReference type="ARBA" id="ARBA00022927"/>
    </source>
</evidence>
<proteinExistence type="inferred from homology"/>
<keyword evidence="4 13" id="KW-0813">Transport</keyword>
<feature type="domain" description="RRM Nup35-type" evidence="15">
    <location>
        <begin position="239"/>
        <end position="319"/>
    </location>
</feature>
<accession>A0AAQ4RRD0</accession>
<dbReference type="Gene3D" id="3.30.70.330">
    <property type="match status" value="1"/>
</dbReference>
<keyword evidence="5 13" id="KW-0509">mRNA transport</keyword>
<evidence type="ECO:0000259" key="15">
    <source>
        <dbReference type="PROSITE" id="PS51472"/>
    </source>
</evidence>
<keyword evidence="8 13" id="KW-0906">Nuclear pore complex</keyword>
<evidence type="ECO:0000313" key="17">
    <source>
        <dbReference type="Proteomes" id="UP000007635"/>
    </source>
</evidence>
<evidence type="ECO:0000256" key="9">
    <source>
        <dbReference type="ARBA" id="ARBA00023242"/>
    </source>
</evidence>
<dbReference type="InterPro" id="IPR012677">
    <property type="entry name" value="Nucleotide-bd_a/b_plait_sf"/>
</dbReference>
<protein>
    <recommendedName>
        <fullName evidence="3">Nucleoporin NUP35</fullName>
    </recommendedName>
    <alternativeName>
        <fullName evidence="12">35 kDa nucleoporin</fullName>
    </alternativeName>
    <alternativeName>
        <fullName evidence="11">Nuclear pore complex protein Nup53</fullName>
    </alternativeName>
    <alternativeName>
        <fullName evidence="10">Nucleoporin NUP53</fullName>
    </alternativeName>
</protein>
<dbReference type="PROSITE" id="PS51472">
    <property type="entry name" value="RRM_NUP35"/>
    <property type="match status" value="1"/>
</dbReference>